<feature type="coiled-coil region" evidence="1">
    <location>
        <begin position="73"/>
        <end position="103"/>
    </location>
</feature>
<feature type="domain" description="DUF1746" evidence="3">
    <location>
        <begin position="116"/>
        <end position="233"/>
    </location>
</feature>
<dbReference type="InterPro" id="IPR013715">
    <property type="entry name" value="DUF1746"/>
</dbReference>
<evidence type="ECO:0000259" key="3">
    <source>
        <dbReference type="Pfam" id="PF08508"/>
    </source>
</evidence>
<evidence type="ECO:0000313" key="4">
    <source>
        <dbReference type="EMBL" id="RAR07390.1"/>
    </source>
</evidence>
<keyword evidence="5" id="KW-1185">Reference proteome</keyword>
<feature type="region of interest" description="Disordered" evidence="2">
    <location>
        <begin position="249"/>
        <end position="305"/>
    </location>
</feature>
<dbReference type="GO" id="GO:0044695">
    <property type="term" value="C:Dsc E3 ubiquitin ligase complex"/>
    <property type="evidence" value="ECO:0007669"/>
    <property type="project" value="InterPro"/>
</dbReference>
<comment type="caution">
    <text evidence="4">The sequence shown here is derived from an EMBL/GenBank/DDBJ whole genome shotgun (WGS) entry which is preliminary data.</text>
</comment>
<proteinExistence type="predicted"/>
<dbReference type="STRING" id="183478.A0A364MZ68"/>
<dbReference type="PANTHER" id="PTHR39405">
    <property type="entry name" value="DSC E3 UBIQUITIN LIGASE COMPLEX SUBUNIT 4"/>
    <property type="match status" value="1"/>
</dbReference>
<feature type="compositionally biased region" description="Basic and acidic residues" evidence="2">
    <location>
        <begin position="53"/>
        <end position="69"/>
    </location>
</feature>
<keyword evidence="1" id="KW-0175">Coiled coil</keyword>
<evidence type="ECO:0000256" key="1">
    <source>
        <dbReference type="SAM" id="Coils"/>
    </source>
</evidence>
<dbReference type="OrthoDB" id="5428737at2759"/>
<dbReference type="Proteomes" id="UP000249619">
    <property type="component" value="Unassembled WGS sequence"/>
</dbReference>
<dbReference type="Pfam" id="PF08508">
    <property type="entry name" value="DUF1746"/>
    <property type="match status" value="1"/>
</dbReference>
<accession>A0A364MZ68</accession>
<gene>
    <name evidence="4" type="ORF">DDE83_006500</name>
</gene>
<dbReference type="GO" id="GO:0005783">
    <property type="term" value="C:endoplasmic reticulum"/>
    <property type="evidence" value="ECO:0007669"/>
    <property type="project" value="TreeGrafter"/>
</dbReference>
<evidence type="ECO:0000313" key="5">
    <source>
        <dbReference type="Proteomes" id="UP000249619"/>
    </source>
</evidence>
<protein>
    <submittedName>
        <fullName evidence="4">DUF1746-domain-containing protein</fullName>
    </submittedName>
</protein>
<dbReference type="AlphaFoldDB" id="A0A364MZ68"/>
<organism evidence="4 5">
    <name type="scientific">Stemphylium lycopersici</name>
    <name type="common">Tomato gray leaf spot disease fungus</name>
    <name type="synonym">Thyrospora lycopersici</name>
    <dbReference type="NCBI Taxonomy" id="183478"/>
    <lineage>
        <taxon>Eukaryota</taxon>
        <taxon>Fungi</taxon>
        <taxon>Dikarya</taxon>
        <taxon>Ascomycota</taxon>
        <taxon>Pezizomycotina</taxon>
        <taxon>Dothideomycetes</taxon>
        <taxon>Pleosporomycetidae</taxon>
        <taxon>Pleosporales</taxon>
        <taxon>Pleosporineae</taxon>
        <taxon>Pleosporaceae</taxon>
        <taxon>Stemphylium</taxon>
    </lineage>
</organism>
<dbReference type="GO" id="GO:0032933">
    <property type="term" value="P:SREBP signaling pathway"/>
    <property type="evidence" value="ECO:0007669"/>
    <property type="project" value="InterPro"/>
</dbReference>
<sequence length="373" mass="41736">MRSDRLSHHSRPSALSDVPAPMGICIRQQTPAYAVAFDERRSKRLAKSSRCAMNHEAESSGAPRRHDDSAPELADLEDAIARLEEAEEREREQQVKQRRLDAKRKRIQMLGELLRDLDMVVYLELITLYHLDCSFFWLAIKALIHGQLLTPIPDTVTVIRPPDEPKPFLPLLLFSFALNFLLHLTYPAPSAGEDTRGYLHGGLMIDFIGQQGPTSKWKLGALDICILFLQLVMVSVHVKRRELKKKLAKLSAGGGPSSTTNRPTHNTDREQDADDEERGLLHRTDTLSDVGADPADEEDALLPSSKSGHADAMEMLSSGQCVIGDFTLIDTLLEENRNYSAYRLTRTESGMNDMPETLRRLNTLRTRFGVGGG</sequence>
<dbReference type="InterPro" id="IPR038967">
    <property type="entry name" value="Dsc4-like"/>
</dbReference>
<reference evidence="5" key="1">
    <citation type="submission" date="2018-05" db="EMBL/GenBank/DDBJ databases">
        <title>Draft genome sequence of Stemphylium lycopersici strain CIDEFI 213.</title>
        <authorList>
            <person name="Medina R."/>
            <person name="Franco M.E.E."/>
            <person name="Lucentini C.G."/>
            <person name="Saparrat M.C.N."/>
            <person name="Balatti P.A."/>
        </authorList>
    </citation>
    <scope>NUCLEOTIDE SEQUENCE [LARGE SCALE GENOMIC DNA]</scope>
    <source>
        <strain evidence="5">CIDEFI 213</strain>
    </source>
</reference>
<feature type="region of interest" description="Disordered" evidence="2">
    <location>
        <begin position="47"/>
        <end position="70"/>
    </location>
</feature>
<evidence type="ECO:0000256" key="2">
    <source>
        <dbReference type="SAM" id="MobiDB-lite"/>
    </source>
</evidence>
<name>A0A364MZ68_STELY</name>
<dbReference type="PANTHER" id="PTHR39405:SF1">
    <property type="entry name" value="DSC E3 UBIQUITIN LIGASE COMPLEX SUBUNIT 4"/>
    <property type="match status" value="1"/>
</dbReference>
<dbReference type="EMBL" id="QGDH01000101">
    <property type="protein sequence ID" value="RAR07390.1"/>
    <property type="molecule type" value="Genomic_DNA"/>
</dbReference>